<keyword evidence="5" id="KW-0411">Iron-sulfur</keyword>
<dbReference type="CDD" id="cd01335">
    <property type="entry name" value="Radical_SAM"/>
    <property type="match status" value="1"/>
</dbReference>
<dbReference type="SFLD" id="SFLDG01123">
    <property type="entry name" value="methyltransferase_(Class_B)"/>
    <property type="match status" value="1"/>
</dbReference>
<reference evidence="8 9" key="1">
    <citation type="submission" date="2007-06" db="EMBL/GenBank/DDBJ databases">
        <authorList>
            <person name="Shimkets L."/>
            <person name="Ferriera S."/>
            <person name="Johnson J."/>
            <person name="Kravitz S."/>
            <person name="Beeson K."/>
            <person name="Sutton G."/>
            <person name="Rogers Y.-H."/>
            <person name="Friedman R."/>
            <person name="Frazier M."/>
            <person name="Venter J.C."/>
        </authorList>
    </citation>
    <scope>NUCLEOTIDE SEQUENCE [LARGE SCALE GENOMIC DNA]</scope>
    <source>
        <strain evidence="8 9">SIR-1</strain>
    </source>
</reference>
<dbReference type="Proteomes" id="UP000005801">
    <property type="component" value="Unassembled WGS sequence"/>
</dbReference>
<dbReference type="PANTHER" id="PTHR43409:SF16">
    <property type="entry name" value="SLR0320 PROTEIN"/>
    <property type="match status" value="1"/>
</dbReference>
<evidence type="ECO:0000256" key="1">
    <source>
        <dbReference type="ARBA" id="ARBA00001966"/>
    </source>
</evidence>
<organism evidence="8 9">
    <name type="scientific">Plesiocystis pacifica SIR-1</name>
    <dbReference type="NCBI Taxonomy" id="391625"/>
    <lineage>
        <taxon>Bacteria</taxon>
        <taxon>Pseudomonadati</taxon>
        <taxon>Myxococcota</taxon>
        <taxon>Polyangia</taxon>
        <taxon>Nannocystales</taxon>
        <taxon>Nannocystaceae</taxon>
        <taxon>Plesiocystis</taxon>
    </lineage>
</organism>
<dbReference type="GO" id="GO:0005829">
    <property type="term" value="C:cytosol"/>
    <property type="evidence" value="ECO:0007669"/>
    <property type="project" value="TreeGrafter"/>
</dbReference>
<dbReference type="InterPro" id="IPR023404">
    <property type="entry name" value="rSAM_horseshoe"/>
</dbReference>
<dbReference type="eggNOG" id="COG1032">
    <property type="taxonomic scope" value="Bacteria"/>
</dbReference>
<comment type="cofactor">
    <cofactor evidence="1">
        <name>[4Fe-4S] cluster</name>
        <dbReference type="ChEBI" id="CHEBI:49883"/>
    </cofactor>
</comment>
<evidence type="ECO:0000256" key="4">
    <source>
        <dbReference type="ARBA" id="ARBA00023004"/>
    </source>
</evidence>
<evidence type="ECO:0000256" key="3">
    <source>
        <dbReference type="ARBA" id="ARBA00022723"/>
    </source>
</evidence>
<dbReference type="InterPro" id="IPR058240">
    <property type="entry name" value="rSAM_sf"/>
</dbReference>
<accession>A6FYD5</accession>
<dbReference type="SMART" id="SM00729">
    <property type="entry name" value="Elp3"/>
    <property type="match status" value="1"/>
</dbReference>
<dbReference type="EMBL" id="ABCS01000003">
    <property type="protein sequence ID" value="EDM81514.1"/>
    <property type="molecule type" value="Genomic_DNA"/>
</dbReference>
<dbReference type="PANTHER" id="PTHR43409">
    <property type="entry name" value="ANAEROBIC MAGNESIUM-PROTOPORPHYRIN IX MONOMETHYL ESTER CYCLASE-RELATED"/>
    <property type="match status" value="1"/>
</dbReference>
<keyword evidence="3" id="KW-0479">Metal-binding</keyword>
<dbReference type="InterPro" id="IPR034466">
    <property type="entry name" value="Methyltransferase_Class_B"/>
</dbReference>
<dbReference type="Pfam" id="PF04055">
    <property type="entry name" value="Radical_SAM"/>
    <property type="match status" value="1"/>
</dbReference>
<feature type="domain" description="B12-binding" evidence="6">
    <location>
        <begin position="39"/>
        <end position="145"/>
    </location>
</feature>
<name>A6FYD5_9BACT</name>
<proteinExistence type="predicted"/>
<dbReference type="InterPro" id="IPR007197">
    <property type="entry name" value="rSAM"/>
</dbReference>
<dbReference type="RefSeq" id="WP_006969484.1">
    <property type="nucleotide sequence ID" value="NZ_ABCS01000003.1"/>
</dbReference>
<evidence type="ECO:0000313" key="8">
    <source>
        <dbReference type="EMBL" id="EDM81514.1"/>
    </source>
</evidence>
<dbReference type="SFLD" id="SFLDS00029">
    <property type="entry name" value="Radical_SAM"/>
    <property type="match status" value="1"/>
</dbReference>
<evidence type="ECO:0000259" key="7">
    <source>
        <dbReference type="PROSITE" id="PS51918"/>
    </source>
</evidence>
<evidence type="ECO:0000313" key="9">
    <source>
        <dbReference type="Proteomes" id="UP000005801"/>
    </source>
</evidence>
<keyword evidence="9" id="KW-1185">Reference proteome</keyword>
<evidence type="ECO:0000256" key="5">
    <source>
        <dbReference type="ARBA" id="ARBA00023014"/>
    </source>
</evidence>
<gene>
    <name evidence="8" type="ORF">PPSIR1_40025</name>
</gene>
<evidence type="ECO:0000256" key="2">
    <source>
        <dbReference type="ARBA" id="ARBA00022691"/>
    </source>
</evidence>
<dbReference type="SUPFAM" id="SSF102114">
    <property type="entry name" value="Radical SAM enzymes"/>
    <property type="match status" value="1"/>
</dbReference>
<evidence type="ECO:0000259" key="6">
    <source>
        <dbReference type="PROSITE" id="PS51332"/>
    </source>
</evidence>
<dbReference type="PROSITE" id="PS51918">
    <property type="entry name" value="RADICAL_SAM"/>
    <property type="match status" value="1"/>
</dbReference>
<dbReference type="SFLD" id="SFLDG01082">
    <property type="entry name" value="B12-binding_domain_containing"/>
    <property type="match status" value="1"/>
</dbReference>
<dbReference type="STRING" id="391625.PPSIR1_40025"/>
<dbReference type="InterPro" id="IPR036724">
    <property type="entry name" value="Cobalamin-bd_sf"/>
</dbReference>
<dbReference type="SUPFAM" id="SSF52242">
    <property type="entry name" value="Cobalamin (vitamin B12)-binding domain"/>
    <property type="match status" value="1"/>
</dbReference>
<comment type="caution">
    <text evidence="8">The sequence shown here is derived from an EMBL/GenBank/DDBJ whole genome shotgun (WGS) entry which is preliminary data.</text>
</comment>
<dbReference type="Gene3D" id="3.40.50.280">
    <property type="entry name" value="Cobalamin-binding domain"/>
    <property type="match status" value="1"/>
</dbReference>
<dbReference type="GO" id="GO:0031419">
    <property type="term" value="F:cobalamin binding"/>
    <property type="evidence" value="ECO:0007669"/>
    <property type="project" value="InterPro"/>
</dbReference>
<dbReference type="AlphaFoldDB" id="A6FYD5"/>
<dbReference type="GO" id="GO:0046872">
    <property type="term" value="F:metal ion binding"/>
    <property type="evidence" value="ECO:0007669"/>
    <property type="project" value="UniProtKB-KW"/>
</dbReference>
<dbReference type="PROSITE" id="PS51332">
    <property type="entry name" value="B12_BINDING"/>
    <property type="match status" value="1"/>
</dbReference>
<keyword evidence="4" id="KW-0408">Iron</keyword>
<dbReference type="InterPro" id="IPR006158">
    <property type="entry name" value="Cobalamin-bd"/>
</dbReference>
<keyword evidence="2" id="KW-0949">S-adenosyl-L-methionine</keyword>
<protein>
    <submittedName>
        <fullName evidence="8">Radical SAM domain protein</fullName>
    </submittedName>
</protein>
<dbReference type="InterPro" id="IPR051198">
    <property type="entry name" value="BchE-like"/>
</dbReference>
<feature type="domain" description="Radical SAM core" evidence="7">
    <location>
        <begin position="190"/>
        <end position="409"/>
    </location>
</feature>
<dbReference type="GO" id="GO:0051539">
    <property type="term" value="F:4 iron, 4 sulfur cluster binding"/>
    <property type="evidence" value="ECO:0007669"/>
    <property type="project" value="UniProtKB-KW"/>
</dbReference>
<dbReference type="GO" id="GO:0003824">
    <property type="term" value="F:catalytic activity"/>
    <property type="evidence" value="ECO:0007669"/>
    <property type="project" value="InterPro"/>
</dbReference>
<sequence length="584" mass="65748">MSPPLRIALIGHSSVDEDFTYAFGLYRIQAYLLSLEGVREAGHRVEILDRKVTSDEAEDLELVLATQADIVGLSAYLWNLPRVVRLVSALRARRPELLIVVGGPSSKGYEDLAVDDSRPDFLVVGPGEQTFANIVERFAAGTLDAHIPELGNLLSYRGVEPGEPPTTHTPTTRPKSLDFLPSPYLMGLVEVDTKTLYVETDRGCPYSCAFCVESTAPNKVAEFSMDRVEAELRWALARDFEHIEMCSAIFNRDTAWMEQFIELVERLDPDKTLSFSAALYSTYINERQAALLARLNLRSALFGLNSVNSETFKSVRRVVRLERFKQRMELLKEVLRPEVSLIMGLPGDTPAGFAKTLDYVATLDVNVMVFRFMVLPATIYYEQRERYQLEIDFANDNRILSTHSYSAEDFAQMEAIAEAAGYVQVNPGQWSKRRDEGFVAPKMDQRTWNFLYLSLREIGLDSLALPASWRFDKVVLELRSHVQLVFLDNDNDSDSPGAERPSGLDVFVSIRDDDSPRFSHSRYFNVAYREHERRSADEDASAKARRSEGYRPLLEQITAALAAAERSVLTRRKRGGAGSAKASP</sequence>
<dbReference type="OrthoDB" id="9762608at2"/>
<dbReference type="InterPro" id="IPR006638">
    <property type="entry name" value="Elp3/MiaA/NifB-like_rSAM"/>
</dbReference>
<dbReference type="Pfam" id="PF02310">
    <property type="entry name" value="B12-binding"/>
    <property type="match status" value="1"/>
</dbReference>
<dbReference type="Gene3D" id="3.80.30.20">
    <property type="entry name" value="tm_1862 like domain"/>
    <property type="match status" value="1"/>
</dbReference>